<dbReference type="SUPFAM" id="SSF82185">
    <property type="entry name" value="Histone H3 K4-specific methyltransferase SET7/9 N-terminal domain"/>
    <property type="match status" value="1"/>
</dbReference>
<evidence type="ECO:0000313" key="1">
    <source>
        <dbReference type="EMBL" id="SUZ79762.1"/>
    </source>
</evidence>
<dbReference type="AlphaFoldDB" id="A0A381QK68"/>
<dbReference type="InterPro" id="IPR011652">
    <property type="entry name" value="MORN_2"/>
</dbReference>
<dbReference type="Pfam" id="PF07661">
    <property type="entry name" value="MORN_2"/>
    <property type="match status" value="2"/>
</dbReference>
<organism evidence="1">
    <name type="scientific">marine metagenome</name>
    <dbReference type="NCBI Taxonomy" id="408172"/>
    <lineage>
        <taxon>unclassified sequences</taxon>
        <taxon>metagenomes</taxon>
        <taxon>ecological metagenomes</taxon>
    </lineage>
</organism>
<dbReference type="Gene3D" id="3.90.930.1">
    <property type="match status" value="1"/>
</dbReference>
<sequence length="175" mass="20124">MFLGCFNPGETIRLNSSSPEIDLFKNIIIYQDSPFSGLVYKLYPSSNDTLWSCQYKNGMKDGVWKKYFQNGKIKETRLFKQNKKEGDYLGFYKDGSKNFVFQFKNGEYNGTNRVWAKGGAIIEEASFKAGYEAGVQKRWYLNGKIKSNYIIKDNRRYGLLGTKNCVTVSDSLKKS</sequence>
<protein>
    <recommendedName>
        <fullName evidence="2">Toxin-antitoxin system YwqK family antitoxin</fullName>
    </recommendedName>
</protein>
<accession>A0A381QK68</accession>
<evidence type="ECO:0008006" key="2">
    <source>
        <dbReference type="Google" id="ProtNLM"/>
    </source>
</evidence>
<reference evidence="1" key="1">
    <citation type="submission" date="2018-05" db="EMBL/GenBank/DDBJ databases">
        <authorList>
            <person name="Lanie J.A."/>
            <person name="Ng W.-L."/>
            <person name="Kazmierczak K.M."/>
            <person name="Andrzejewski T.M."/>
            <person name="Davidsen T.M."/>
            <person name="Wayne K.J."/>
            <person name="Tettelin H."/>
            <person name="Glass J.I."/>
            <person name="Rusch D."/>
            <person name="Podicherti R."/>
            <person name="Tsui H.-C.T."/>
            <person name="Winkler M.E."/>
        </authorList>
    </citation>
    <scope>NUCLEOTIDE SEQUENCE</scope>
</reference>
<proteinExistence type="predicted"/>
<dbReference type="EMBL" id="UINC01001400">
    <property type="protein sequence ID" value="SUZ79762.1"/>
    <property type="molecule type" value="Genomic_DNA"/>
</dbReference>
<name>A0A381QK68_9ZZZZ</name>
<gene>
    <name evidence="1" type="ORF">METZ01_LOCUS32616</name>
</gene>